<dbReference type="AlphaFoldDB" id="A0A540VSN5"/>
<protein>
    <submittedName>
        <fullName evidence="3">Histidine phosphatase family protein</fullName>
    </submittedName>
</protein>
<comment type="caution">
    <text evidence="3">The sequence shown here is derived from an EMBL/GenBank/DDBJ whole genome shotgun (WGS) entry which is preliminary data.</text>
</comment>
<evidence type="ECO:0000256" key="2">
    <source>
        <dbReference type="PIRSR" id="PIRSR613078-2"/>
    </source>
</evidence>
<feature type="active site" description="Tele-phosphohistidine intermediate" evidence="1">
    <location>
        <position position="8"/>
    </location>
</feature>
<accession>A0A540VSN5</accession>
<dbReference type="SUPFAM" id="SSF53254">
    <property type="entry name" value="Phosphoglycerate mutase-like"/>
    <property type="match status" value="1"/>
</dbReference>
<dbReference type="SMART" id="SM00855">
    <property type="entry name" value="PGAM"/>
    <property type="match status" value="1"/>
</dbReference>
<dbReference type="GO" id="GO:0016791">
    <property type="term" value="F:phosphatase activity"/>
    <property type="evidence" value="ECO:0007669"/>
    <property type="project" value="TreeGrafter"/>
</dbReference>
<dbReference type="Proteomes" id="UP000315400">
    <property type="component" value="Unassembled WGS sequence"/>
</dbReference>
<name>A0A540VSN5_9GAMM</name>
<dbReference type="PANTHER" id="PTHR48100:SF1">
    <property type="entry name" value="HISTIDINE PHOSPHATASE FAMILY PROTEIN-RELATED"/>
    <property type="match status" value="1"/>
</dbReference>
<dbReference type="InterPro" id="IPR050275">
    <property type="entry name" value="PGM_Phosphatase"/>
</dbReference>
<dbReference type="Pfam" id="PF00300">
    <property type="entry name" value="His_Phos_1"/>
    <property type="match status" value="1"/>
</dbReference>
<sequence>MRLVLVRHAQSTGNHEGRWQGHADYPLSALGHEQARRVAASFQSDVDDDGHETTLLYASPLERAAHTAQAISDVLNVPVTPWALLKEYDVGVFSGLTREEIRTQHPDIATTFYQDRNWNTVPQAETVESRAHRAEAVLDHLIAHHPGNERVICVTHGGFMQYLVAAVLRTERIWGFRPGNTSVFEFDLTAGAHRESRNTPAGLSPYTCRIERFNDMAHLFDQK</sequence>
<dbReference type="EMBL" id="VIFK01000040">
    <property type="protein sequence ID" value="TQE99775.1"/>
    <property type="molecule type" value="Genomic_DNA"/>
</dbReference>
<feature type="active site" description="Proton donor/acceptor" evidence="1">
    <location>
        <position position="87"/>
    </location>
</feature>
<dbReference type="InterPro" id="IPR013078">
    <property type="entry name" value="His_Pase_superF_clade-1"/>
</dbReference>
<organism evidence="3 4">
    <name type="scientific">Spiribacter salinus</name>
    <dbReference type="NCBI Taxonomy" id="1335746"/>
    <lineage>
        <taxon>Bacteria</taxon>
        <taxon>Pseudomonadati</taxon>
        <taxon>Pseudomonadota</taxon>
        <taxon>Gammaproteobacteria</taxon>
        <taxon>Chromatiales</taxon>
        <taxon>Ectothiorhodospiraceae</taxon>
        <taxon>Spiribacter</taxon>
    </lineage>
</organism>
<evidence type="ECO:0000256" key="1">
    <source>
        <dbReference type="PIRSR" id="PIRSR613078-1"/>
    </source>
</evidence>
<evidence type="ECO:0000313" key="4">
    <source>
        <dbReference type="Proteomes" id="UP000315400"/>
    </source>
</evidence>
<feature type="binding site" evidence="2">
    <location>
        <begin position="7"/>
        <end position="14"/>
    </location>
    <ligand>
        <name>substrate</name>
    </ligand>
</feature>
<dbReference type="PANTHER" id="PTHR48100">
    <property type="entry name" value="BROAD-SPECIFICITY PHOSPHATASE YOR283W-RELATED"/>
    <property type="match status" value="1"/>
</dbReference>
<dbReference type="InterPro" id="IPR029033">
    <property type="entry name" value="His_PPase_superfam"/>
</dbReference>
<dbReference type="CDD" id="cd07067">
    <property type="entry name" value="HP_PGM_like"/>
    <property type="match status" value="1"/>
</dbReference>
<dbReference type="Gene3D" id="3.40.50.1240">
    <property type="entry name" value="Phosphoglycerate mutase-like"/>
    <property type="match status" value="1"/>
</dbReference>
<reference evidence="3 4" key="1">
    <citation type="submission" date="2019-06" db="EMBL/GenBank/DDBJ databases">
        <title>Metagenome assembled Genome of Spiribacter salinus SL48-SHIP from the microbial mat of Salt Lake 48 (Novosibirsk region, Russia).</title>
        <authorList>
            <person name="Shipova A."/>
            <person name="Rozanov A.S."/>
            <person name="Bryanskaya A.V."/>
            <person name="Peltek S.E."/>
        </authorList>
    </citation>
    <scope>NUCLEOTIDE SEQUENCE [LARGE SCALE GENOMIC DNA]</scope>
    <source>
        <strain evidence="3">SL48-SHIP-2</strain>
    </source>
</reference>
<dbReference type="STRING" id="1260251.SPISAL_04930"/>
<dbReference type="GO" id="GO:0005737">
    <property type="term" value="C:cytoplasm"/>
    <property type="evidence" value="ECO:0007669"/>
    <property type="project" value="TreeGrafter"/>
</dbReference>
<feature type="binding site" evidence="2">
    <location>
        <position position="63"/>
    </location>
    <ligand>
        <name>substrate</name>
    </ligand>
</feature>
<evidence type="ECO:0000313" key="3">
    <source>
        <dbReference type="EMBL" id="TQE99775.1"/>
    </source>
</evidence>
<gene>
    <name evidence="3" type="ORF">FKY71_06865</name>
</gene>
<proteinExistence type="predicted"/>